<dbReference type="Proteomes" id="UP000887580">
    <property type="component" value="Unplaced"/>
</dbReference>
<sequence>MPSQSKLQISPMAKVQGSDTSNYLLLKKDLETKKRLSKTESETKSKKPLIEWDYKNPKNYYKTNHGKGIGYAKLPKVCKVITDNPTFARLRYIKQLGAVFYIYPEATHTRHAHSLGTAHLACELVKILQEQLPEESKMTGAEMLCVIIAALSHDLGHAAFSHLCEEFLIQSDGTKLTHEQMSVLLFDKILIDDDKVRNRLERYLNEDHFNLIKELINPPPFPDNSIPENLLSKKTFLYAIVNNPISGIDVDKLDYLLRDCVRTGVVGITQTDIGKFLATVRICDDPCKKFKWLAFPVTESKMISAFLKQRQYNHKVAYSHKNVLAINEMLRKAIKLALPIHTLPRDEETNLKLQDCFKKENLDIHLYKPIFVYEKLNTRFPCLEEDEIKGALVQCTLSSAFVDDLIVVRKDFHGGRGFNIDPMNNVLFFFKYR</sequence>
<evidence type="ECO:0000313" key="2">
    <source>
        <dbReference type="WBParaSite" id="PS1159_v2.g15764.t1"/>
    </source>
</evidence>
<protein>
    <submittedName>
        <fullName evidence="2">HD/PDEase domain-containing protein</fullName>
    </submittedName>
</protein>
<accession>A0AC35FBB0</accession>
<reference evidence="2" key="1">
    <citation type="submission" date="2022-11" db="UniProtKB">
        <authorList>
            <consortium name="WormBaseParasite"/>
        </authorList>
    </citation>
    <scope>IDENTIFICATION</scope>
</reference>
<evidence type="ECO:0000313" key="1">
    <source>
        <dbReference type="Proteomes" id="UP000887580"/>
    </source>
</evidence>
<proteinExistence type="predicted"/>
<organism evidence="1 2">
    <name type="scientific">Panagrolaimus sp. PS1159</name>
    <dbReference type="NCBI Taxonomy" id="55785"/>
    <lineage>
        <taxon>Eukaryota</taxon>
        <taxon>Metazoa</taxon>
        <taxon>Ecdysozoa</taxon>
        <taxon>Nematoda</taxon>
        <taxon>Chromadorea</taxon>
        <taxon>Rhabditida</taxon>
        <taxon>Tylenchina</taxon>
        <taxon>Panagrolaimomorpha</taxon>
        <taxon>Panagrolaimoidea</taxon>
        <taxon>Panagrolaimidae</taxon>
        <taxon>Panagrolaimus</taxon>
    </lineage>
</organism>
<name>A0AC35FBB0_9BILA</name>
<dbReference type="WBParaSite" id="PS1159_v2.g15764.t1">
    <property type="protein sequence ID" value="PS1159_v2.g15764.t1"/>
    <property type="gene ID" value="PS1159_v2.g15764"/>
</dbReference>